<keyword evidence="2" id="KW-1185">Reference proteome</keyword>
<sequence>MQDISNEAPLYDGQTFHQHSHPVYRRPLAEDAHMKLSKHMALVCYQPAHPNAEYTGAQGGTGRNECRWLACEQGTQREGISKGRLDALLDSKLDPHASIGWHTHADTEEYYYLLQGQLWVEWQGDAIPRQGLWMQEGDCHRLGPGLQHWAQAGESGARFIALSLKCSPEVE</sequence>
<accession>A0ABV8CS15</accession>
<proteinExistence type="predicted"/>
<evidence type="ECO:0000313" key="1">
    <source>
        <dbReference type="EMBL" id="MFC3914717.1"/>
    </source>
</evidence>
<dbReference type="EMBL" id="JBHSAF010000015">
    <property type="protein sequence ID" value="MFC3914717.1"/>
    <property type="molecule type" value="Genomic_DNA"/>
</dbReference>
<organism evidence="1 2">
    <name type="scientific">Pseudaeromonas sharmana</name>
    <dbReference type="NCBI Taxonomy" id="328412"/>
    <lineage>
        <taxon>Bacteria</taxon>
        <taxon>Pseudomonadati</taxon>
        <taxon>Pseudomonadota</taxon>
        <taxon>Gammaproteobacteria</taxon>
        <taxon>Aeromonadales</taxon>
        <taxon>Aeromonadaceae</taxon>
        <taxon>Pseudaeromonas</taxon>
    </lineage>
</organism>
<evidence type="ECO:0000313" key="2">
    <source>
        <dbReference type="Proteomes" id="UP001595692"/>
    </source>
</evidence>
<dbReference type="InterPro" id="IPR011051">
    <property type="entry name" value="RmlC_Cupin_sf"/>
</dbReference>
<dbReference type="InterPro" id="IPR014710">
    <property type="entry name" value="RmlC-like_jellyroll"/>
</dbReference>
<dbReference type="RefSeq" id="WP_377154001.1">
    <property type="nucleotide sequence ID" value="NZ_JBHSAF010000015.1"/>
</dbReference>
<dbReference type="SUPFAM" id="SSF51182">
    <property type="entry name" value="RmlC-like cupins"/>
    <property type="match status" value="1"/>
</dbReference>
<protein>
    <submittedName>
        <fullName evidence="1">Cupin domain-containing protein</fullName>
    </submittedName>
</protein>
<dbReference type="Proteomes" id="UP001595692">
    <property type="component" value="Unassembled WGS sequence"/>
</dbReference>
<gene>
    <name evidence="1" type="ORF">ACFOSS_14805</name>
</gene>
<comment type="caution">
    <text evidence="1">The sequence shown here is derived from an EMBL/GenBank/DDBJ whole genome shotgun (WGS) entry which is preliminary data.</text>
</comment>
<reference evidence="2" key="1">
    <citation type="journal article" date="2019" name="Int. J. Syst. Evol. Microbiol.">
        <title>The Global Catalogue of Microorganisms (GCM) 10K type strain sequencing project: providing services to taxonomists for standard genome sequencing and annotation.</title>
        <authorList>
            <consortium name="The Broad Institute Genomics Platform"/>
            <consortium name="The Broad Institute Genome Sequencing Center for Infectious Disease"/>
            <person name="Wu L."/>
            <person name="Ma J."/>
        </authorList>
    </citation>
    <scope>NUCLEOTIDE SEQUENCE [LARGE SCALE GENOMIC DNA]</scope>
    <source>
        <strain evidence="2">CCUG 54939</strain>
    </source>
</reference>
<name>A0ABV8CS15_9GAMM</name>
<dbReference type="Gene3D" id="2.60.120.10">
    <property type="entry name" value="Jelly Rolls"/>
    <property type="match status" value="1"/>
</dbReference>